<proteinExistence type="predicted"/>
<dbReference type="Proteomes" id="UP000236990">
    <property type="component" value="Unassembled WGS sequence"/>
</dbReference>
<gene>
    <name evidence="1" type="ORF">S101258_03376</name>
</gene>
<evidence type="ECO:0000313" key="2">
    <source>
        <dbReference type="Proteomes" id="UP000236990"/>
    </source>
</evidence>
<accession>A0A2S3U0J9</accession>
<dbReference type="EMBL" id="NKCZ01000129">
    <property type="protein sequence ID" value="POD81578.1"/>
    <property type="molecule type" value="Genomic_DNA"/>
</dbReference>
<sequence>MAKVSNTAKYTAAQRWTYEKQADRRLMKLDAVIPTYQASSAFLVSKDVGGLQWDEFSGTSSQLQYAYWK</sequence>
<comment type="caution">
    <text evidence="1">The sequence shown here is derived from an EMBL/GenBank/DDBJ whole genome shotgun (WGS) entry which is preliminary data.</text>
</comment>
<name>A0A2S3U0J9_LACPN</name>
<organism evidence="1 2">
    <name type="scientific">Lactiplantibacillus plantarum subsp. plantarum</name>
    <dbReference type="NCBI Taxonomy" id="337330"/>
    <lineage>
        <taxon>Bacteria</taxon>
        <taxon>Bacillati</taxon>
        <taxon>Bacillota</taxon>
        <taxon>Bacilli</taxon>
        <taxon>Lactobacillales</taxon>
        <taxon>Lactobacillaceae</taxon>
        <taxon>Lactiplantibacillus</taxon>
    </lineage>
</organism>
<dbReference type="AlphaFoldDB" id="A0A2S3U0J9"/>
<reference evidence="1 2" key="1">
    <citation type="submission" date="2017-06" db="EMBL/GenBank/DDBJ databases">
        <title>Genome sequence of Lactobacillus plantarum subsp. plantarum strain SRCM101258.</title>
        <authorList>
            <person name="Cho S.H."/>
        </authorList>
    </citation>
    <scope>NUCLEOTIDE SEQUENCE [LARGE SCALE GENOMIC DNA]</scope>
    <source>
        <strain evidence="1 2">SRCM101258</strain>
    </source>
</reference>
<evidence type="ECO:0000313" key="1">
    <source>
        <dbReference type="EMBL" id="POD81578.1"/>
    </source>
</evidence>
<protein>
    <submittedName>
        <fullName evidence="1">Uncharacterized protein</fullName>
    </submittedName>
</protein>